<keyword evidence="8 10" id="KW-0030">Aminoacyl-tRNA synthetase</keyword>
<evidence type="ECO:0000256" key="7">
    <source>
        <dbReference type="ARBA" id="ARBA00022917"/>
    </source>
</evidence>
<dbReference type="InterPro" id="IPR015944">
    <property type="entry name" value="Gly-tRNA-synth_bsu"/>
</dbReference>
<dbReference type="Pfam" id="PF02092">
    <property type="entry name" value="tRNA_synt_2f"/>
    <property type="match status" value="1"/>
</dbReference>
<dbReference type="GO" id="GO:0005524">
    <property type="term" value="F:ATP binding"/>
    <property type="evidence" value="ECO:0007669"/>
    <property type="project" value="UniProtKB-UniRule"/>
</dbReference>
<dbReference type="Pfam" id="PF05746">
    <property type="entry name" value="DALR_1"/>
    <property type="match status" value="1"/>
</dbReference>
<sequence length="683" mass="77848">MMKDLLLEIGTEEMPANIMPSLVNQFKDLAEEKLKEARLSFTDVKIYATPRRLTAYVQGTADRQLDEEIDKRGPSVQAAYDKEGNPSKALMGFIRGQKINLEDIEIRDDYVYAHITNKGKPAIDVLPEVFAAMINGLAYPRAMRWGCEEFKFLRPIRWLVALLENEIVPLEIAHVKSSNISRGHRFLCQGDVCIKSAGAYVQTMREAFVIVDIDERRNMIKEQLYALAGKMNGKILDNPGLLEEINFIVEYPTALCGELDKEFLKLPVPAVVTPMRDHQRYYPLHKKDGRLEPYFLTVRNGGTKGIENVKLGNERVLRARLEDAKFFFTNDRKKTLEEHRKDLTRINYQEGLGTMLDKSERLVILTSFLAKEWGFSHEEVDNVTRAAYLSKSDLSTELVKEFTELQGEMGREYAMLDGEKQAVADAIFEQYMPRFSGDILPKTHAGRALSIADKLDNLVAAFLRGLIPTGSQDPFALRRQTIGIIHILVEGKLHWNIQTGIAKALELLPGKQEEKNQVSIAILEFFQDRIRQILLSENIDYDVIDAVLEAELVDIYDVFLKAHSMVTGHIKEQVELRQAVTRLHNITKNADMGVISEDLFKVSEEQILWEAYNKIVSSVESLFADSRYADSIILLNTLTKPINDYLDNVMVMDKEEAVKQNRLALLLKVLSLFKKWGDFSKLV</sequence>
<organism evidence="12 13">
    <name type="scientific">Dialister pneumosintes</name>
    <dbReference type="NCBI Taxonomy" id="39950"/>
    <lineage>
        <taxon>Bacteria</taxon>
        <taxon>Bacillati</taxon>
        <taxon>Bacillota</taxon>
        <taxon>Negativicutes</taxon>
        <taxon>Veillonellales</taxon>
        <taxon>Veillonellaceae</taxon>
        <taxon>Dialister</taxon>
    </lineage>
</organism>
<reference evidence="13" key="1">
    <citation type="submission" date="2016-08" db="EMBL/GenBank/DDBJ databases">
        <authorList>
            <person name="Holder M.E."/>
            <person name="Ajami N.J."/>
            <person name="Petrosino J.F."/>
        </authorList>
    </citation>
    <scope>NUCLEOTIDE SEQUENCE [LARGE SCALE GENOMIC DNA]</scope>
    <source>
        <strain evidence="13">F0677</strain>
    </source>
</reference>
<dbReference type="KEGG" id="dpn:BCB69_04650"/>
<dbReference type="PROSITE" id="PS50861">
    <property type="entry name" value="AA_TRNA_LIGASE_II_GLYAB"/>
    <property type="match status" value="1"/>
</dbReference>
<evidence type="ECO:0000256" key="6">
    <source>
        <dbReference type="ARBA" id="ARBA00022840"/>
    </source>
</evidence>
<dbReference type="GO" id="GO:0006426">
    <property type="term" value="P:glycyl-tRNA aminoacylation"/>
    <property type="evidence" value="ECO:0007669"/>
    <property type="project" value="UniProtKB-UniRule"/>
</dbReference>
<evidence type="ECO:0000256" key="1">
    <source>
        <dbReference type="ARBA" id="ARBA00004496"/>
    </source>
</evidence>
<dbReference type="InterPro" id="IPR006194">
    <property type="entry name" value="Gly-tRNA-synth_heterodimer"/>
</dbReference>
<evidence type="ECO:0000256" key="4">
    <source>
        <dbReference type="ARBA" id="ARBA00022598"/>
    </source>
</evidence>
<keyword evidence="3 10" id="KW-0963">Cytoplasm</keyword>
<proteinExistence type="inferred from homology"/>
<dbReference type="InterPro" id="IPR008909">
    <property type="entry name" value="DALR_anticod-bd"/>
</dbReference>
<dbReference type="AlphaFoldDB" id="A0A1B3WEA4"/>
<dbReference type="PANTHER" id="PTHR30075">
    <property type="entry name" value="GLYCYL-TRNA SYNTHETASE"/>
    <property type="match status" value="1"/>
</dbReference>
<evidence type="ECO:0000256" key="8">
    <source>
        <dbReference type="ARBA" id="ARBA00023146"/>
    </source>
</evidence>
<protein>
    <recommendedName>
        <fullName evidence="10">Glycine--tRNA ligase beta subunit</fullName>
        <ecNumber evidence="10">6.1.1.14</ecNumber>
    </recommendedName>
    <alternativeName>
        <fullName evidence="10">Glycyl-tRNA synthetase beta subunit</fullName>
        <shortName evidence="10">GlyRS</shortName>
    </alternativeName>
</protein>
<dbReference type="EMBL" id="CP017037">
    <property type="protein sequence ID" value="AOH39299.1"/>
    <property type="molecule type" value="Genomic_DNA"/>
</dbReference>
<keyword evidence="5 10" id="KW-0547">Nucleotide-binding</keyword>
<evidence type="ECO:0000256" key="2">
    <source>
        <dbReference type="ARBA" id="ARBA00008226"/>
    </source>
</evidence>
<keyword evidence="4 10" id="KW-0436">Ligase</keyword>
<evidence type="ECO:0000256" key="3">
    <source>
        <dbReference type="ARBA" id="ARBA00022490"/>
    </source>
</evidence>
<dbReference type="EC" id="6.1.1.14" evidence="10"/>
<gene>
    <name evidence="10" type="primary">glyS</name>
    <name evidence="12" type="ORF">BCB69_04650</name>
</gene>
<name>A0A1B3WEA4_9FIRM</name>
<dbReference type="HAMAP" id="MF_00255">
    <property type="entry name" value="Gly_tRNA_synth_beta"/>
    <property type="match status" value="1"/>
</dbReference>
<dbReference type="SUPFAM" id="SSF109604">
    <property type="entry name" value="HD-domain/PDEase-like"/>
    <property type="match status" value="1"/>
</dbReference>
<comment type="subunit">
    <text evidence="10">Tetramer of two alpha and two beta subunits.</text>
</comment>
<dbReference type="GO" id="GO:0004820">
    <property type="term" value="F:glycine-tRNA ligase activity"/>
    <property type="evidence" value="ECO:0007669"/>
    <property type="project" value="UniProtKB-UniRule"/>
</dbReference>
<comment type="subcellular location">
    <subcellularLocation>
        <location evidence="1 10">Cytoplasm</location>
    </subcellularLocation>
</comment>
<dbReference type="STRING" id="39950.BCB69_04650"/>
<keyword evidence="6 10" id="KW-0067">ATP-binding</keyword>
<dbReference type="PANTHER" id="PTHR30075:SF2">
    <property type="entry name" value="GLYCINE--TRNA LIGASE, CHLOROPLASTIC_MITOCHONDRIAL 2"/>
    <property type="match status" value="1"/>
</dbReference>
<dbReference type="PRINTS" id="PR01045">
    <property type="entry name" value="TRNASYNTHGB"/>
</dbReference>
<keyword evidence="7 10" id="KW-0648">Protein biosynthesis</keyword>
<comment type="catalytic activity">
    <reaction evidence="9 10">
        <text>tRNA(Gly) + glycine + ATP = glycyl-tRNA(Gly) + AMP + diphosphate</text>
        <dbReference type="Rhea" id="RHEA:16013"/>
        <dbReference type="Rhea" id="RHEA-COMP:9664"/>
        <dbReference type="Rhea" id="RHEA-COMP:9683"/>
        <dbReference type="ChEBI" id="CHEBI:30616"/>
        <dbReference type="ChEBI" id="CHEBI:33019"/>
        <dbReference type="ChEBI" id="CHEBI:57305"/>
        <dbReference type="ChEBI" id="CHEBI:78442"/>
        <dbReference type="ChEBI" id="CHEBI:78522"/>
        <dbReference type="ChEBI" id="CHEBI:456215"/>
        <dbReference type="EC" id="6.1.1.14"/>
    </reaction>
</comment>
<evidence type="ECO:0000256" key="10">
    <source>
        <dbReference type="HAMAP-Rule" id="MF_00255"/>
    </source>
</evidence>
<dbReference type="GO" id="GO:0004814">
    <property type="term" value="F:arginine-tRNA ligase activity"/>
    <property type="evidence" value="ECO:0007669"/>
    <property type="project" value="InterPro"/>
</dbReference>
<evidence type="ECO:0000313" key="13">
    <source>
        <dbReference type="Proteomes" id="UP000094757"/>
    </source>
</evidence>
<comment type="similarity">
    <text evidence="2 10">Belongs to the class-II aminoacyl-tRNA synthetase family.</text>
</comment>
<dbReference type="GO" id="GO:0006420">
    <property type="term" value="P:arginyl-tRNA aminoacylation"/>
    <property type="evidence" value="ECO:0007669"/>
    <property type="project" value="InterPro"/>
</dbReference>
<evidence type="ECO:0000256" key="5">
    <source>
        <dbReference type="ARBA" id="ARBA00022741"/>
    </source>
</evidence>
<evidence type="ECO:0000259" key="11">
    <source>
        <dbReference type="Pfam" id="PF05746"/>
    </source>
</evidence>
<dbReference type="GO" id="GO:0005829">
    <property type="term" value="C:cytosol"/>
    <property type="evidence" value="ECO:0007669"/>
    <property type="project" value="TreeGrafter"/>
</dbReference>
<accession>A0A1B3WEA4</accession>
<dbReference type="Proteomes" id="UP000094757">
    <property type="component" value="Chromosome"/>
</dbReference>
<evidence type="ECO:0000313" key="12">
    <source>
        <dbReference type="EMBL" id="AOH39299.1"/>
    </source>
</evidence>
<feature type="domain" description="DALR anticodon binding" evidence="11">
    <location>
        <begin position="578"/>
        <end position="674"/>
    </location>
</feature>
<evidence type="ECO:0000256" key="9">
    <source>
        <dbReference type="ARBA" id="ARBA00047937"/>
    </source>
</evidence>
<dbReference type="NCBIfam" id="TIGR00211">
    <property type="entry name" value="glyS"/>
    <property type="match status" value="1"/>
</dbReference>